<protein>
    <submittedName>
        <fullName evidence="2">Uncharacterized protein</fullName>
    </submittedName>
</protein>
<feature type="transmembrane region" description="Helical" evidence="1">
    <location>
        <begin position="27"/>
        <end position="53"/>
    </location>
</feature>
<keyword evidence="1" id="KW-0812">Transmembrane</keyword>
<reference evidence="2" key="1">
    <citation type="submission" date="2021-01" db="EMBL/GenBank/DDBJ databases">
        <title>Whole genome shotgun sequence of Actinocatenispora rupis NBRC 107355.</title>
        <authorList>
            <person name="Komaki H."/>
            <person name="Tamura T."/>
        </authorList>
    </citation>
    <scope>NUCLEOTIDE SEQUENCE</scope>
    <source>
        <strain evidence="2">NBRC 107355</strain>
    </source>
</reference>
<gene>
    <name evidence="2" type="ORF">Aru02nite_59400</name>
</gene>
<dbReference type="RefSeq" id="WP_203663178.1">
    <property type="nucleotide sequence ID" value="NZ_BAAAZM010000001.1"/>
</dbReference>
<organism evidence="2 3">
    <name type="scientific">Actinocatenispora rupis</name>
    <dbReference type="NCBI Taxonomy" id="519421"/>
    <lineage>
        <taxon>Bacteria</taxon>
        <taxon>Bacillati</taxon>
        <taxon>Actinomycetota</taxon>
        <taxon>Actinomycetes</taxon>
        <taxon>Micromonosporales</taxon>
        <taxon>Micromonosporaceae</taxon>
        <taxon>Actinocatenispora</taxon>
    </lineage>
</organism>
<dbReference type="EMBL" id="BOMB01000038">
    <property type="protein sequence ID" value="GID15051.1"/>
    <property type="molecule type" value="Genomic_DNA"/>
</dbReference>
<name>A0A8J3NDH0_9ACTN</name>
<keyword evidence="1" id="KW-1133">Transmembrane helix</keyword>
<comment type="caution">
    <text evidence="2">The sequence shown here is derived from an EMBL/GenBank/DDBJ whole genome shotgun (WGS) entry which is preliminary data.</text>
</comment>
<evidence type="ECO:0000313" key="3">
    <source>
        <dbReference type="Proteomes" id="UP000612808"/>
    </source>
</evidence>
<sequence length="177" mass="19042">MTPPPVLDAPKAPKTRRVKRPIRRTPLTVAGFLAAGVGAVVAVVVAVAVLYVGQDAYKAGHQSTPAGAADGFLDAMLNQRSMDLAQGYMCDSKPFHQRVAKLIKQVKDFEAQPSSSVSYLWGGFKTVSKTDSAARLSTNVTTTTTTDGTMVDNPEQTWTLELKSEFGWKVCGLRVPE</sequence>
<keyword evidence="1" id="KW-0472">Membrane</keyword>
<keyword evidence="3" id="KW-1185">Reference proteome</keyword>
<dbReference type="AlphaFoldDB" id="A0A8J3NDH0"/>
<proteinExistence type="predicted"/>
<evidence type="ECO:0000256" key="1">
    <source>
        <dbReference type="SAM" id="Phobius"/>
    </source>
</evidence>
<accession>A0A8J3NDH0</accession>
<dbReference type="Proteomes" id="UP000612808">
    <property type="component" value="Unassembled WGS sequence"/>
</dbReference>
<evidence type="ECO:0000313" key="2">
    <source>
        <dbReference type="EMBL" id="GID15051.1"/>
    </source>
</evidence>